<evidence type="ECO:0000313" key="2">
    <source>
        <dbReference type="Proteomes" id="UP001469553"/>
    </source>
</evidence>
<evidence type="ECO:0000313" key="1">
    <source>
        <dbReference type="EMBL" id="MEQ2304802.1"/>
    </source>
</evidence>
<organism evidence="1 2">
    <name type="scientific">Ameca splendens</name>
    <dbReference type="NCBI Taxonomy" id="208324"/>
    <lineage>
        <taxon>Eukaryota</taxon>
        <taxon>Metazoa</taxon>
        <taxon>Chordata</taxon>
        <taxon>Craniata</taxon>
        <taxon>Vertebrata</taxon>
        <taxon>Euteleostomi</taxon>
        <taxon>Actinopterygii</taxon>
        <taxon>Neopterygii</taxon>
        <taxon>Teleostei</taxon>
        <taxon>Neoteleostei</taxon>
        <taxon>Acanthomorphata</taxon>
        <taxon>Ovalentaria</taxon>
        <taxon>Atherinomorphae</taxon>
        <taxon>Cyprinodontiformes</taxon>
        <taxon>Goodeidae</taxon>
        <taxon>Ameca</taxon>
    </lineage>
</organism>
<sequence length="116" mass="13612">MKSRNYTLNLFSPQMYLNYLGNYVPNAWNYEHGCSHCDDDLLDLSQLHEYPDVLVAVFIEQPTPFLPEFFQRLVTLDYPKDKLKLFVHNNVSECSCSLVFLFSRLLQSKPFPLIIC</sequence>
<dbReference type="InterPro" id="IPR050757">
    <property type="entry name" value="Collagen_mod_GT25"/>
</dbReference>
<accession>A0ABV0ZG95</accession>
<gene>
    <name evidence="1" type="primary">PLOD2_3</name>
    <name evidence="1" type="ORF">AMECASPLE_031102</name>
</gene>
<dbReference type="PANTHER" id="PTHR10730">
    <property type="entry name" value="PROCOLLAGEN-LYSINE,2-OXOGLUTARATE 5-DIOXYGENASE/GLYCOSYLTRANSFERASE 25 FAMILY MEMBER"/>
    <property type="match status" value="1"/>
</dbReference>
<comment type="caution">
    <text evidence="1">The sequence shown here is derived from an EMBL/GenBank/DDBJ whole genome shotgun (WGS) entry which is preliminary data.</text>
</comment>
<dbReference type="EMBL" id="JAHRIP010060241">
    <property type="protein sequence ID" value="MEQ2304802.1"/>
    <property type="molecule type" value="Genomic_DNA"/>
</dbReference>
<reference evidence="1 2" key="1">
    <citation type="submission" date="2021-06" db="EMBL/GenBank/DDBJ databases">
        <authorList>
            <person name="Palmer J.M."/>
        </authorList>
    </citation>
    <scope>NUCLEOTIDE SEQUENCE [LARGE SCALE GENOMIC DNA]</scope>
    <source>
        <strain evidence="1 2">AS_MEX2019</strain>
        <tissue evidence="1">Muscle</tissue>
    </source>
</reference>
<keyword evidence="2" id="KW-1185">Reference proteome</keyword>
<dbReference type="Proteomes" id="UP001469553">
    <property type="component" value="Unassembled WGS sequence"/>
</dbReference>
<protein>
    <submittedName>
        <fullName evidence="1">Procollagen-lysine,2-oxoglutarate 5-dioxygenase 2</fullName>
    </submittedName>
</protein>
<name>A0ABV0ZG95_9TELE</name>
<proteinExistence type="predicted"/>
<dbReference type="PANTHER" id="PTHR10730:SF6">
    <property type="entry name" value="PROCOLLAGEN-LYSINE,2-OXOGLUTARATE 5-DIOXYGENASE 2"/>
    <property type="match status" value="1"/>
</dbReference>